<keyword evidence="3" id="KW-1185">Reference proteome</keyword>
<comment type="caution">
    <text evidence="2">The sequence shown here is derived from an EMBL/GenBank/DDBJ whole genome shotgun (WGS) entry which is preliminary data.</text>
</comment>
<dbReference type="InterPro" id="IPR035897">
    <property type="entry name" value="Toll_tir_struct_dom_sf"/>
</dbReference>
<dbReference type="AlphaFoldDB" id="A0A923MHY7"/>
<feature type="domain" description="Thoeris protein ThsB TIR-like" evidence="1">
    <location>
        <begin position="2"/>
        <end position="96"/>
    </location>
</feature>
<dbReference type="Proteomes" id="UP000620327">
    <property type="component" value="Unassembled WGS sequence"/>
</dbReference>
<proteinExistence type="predicted"/>
<reference evidence="2" key="1">
    <citation type="submission" date="2020-08" db="EMBL/GenBank/DDBJ databases">
        <title>Genome public.</title>
        <authorList>
            <person name="Liu C."/>
            <person name="Sun Q."/>
        </authorList>
    </citation>
    <scope>NUCLEOTIDE SEQUENCE</scope>
    <source>
        <strain evidence="2">BX15</strain>
    </source>
</reference>
<protein>
    <submittedName>
        <fullName evidence="2">TIR domain-containing protein</fullName>
    </submittedName>
</protein>
<gene>
    <name evidence="2" type="ORF">H8Z83_06510</name>
</gene>
<dbReference type="EMBL" id="JACOQI010000004">
    <property type="protein sequence ID" value="MBC5769978.1"/>
    <property type="molecule type" value="Genomic_DNA"/>
</dbReference>
<evidence type="ECO:0000313" key="2">
    <source>
        <dbReference type="EMBL" id="MBC5769978.1"/>
    </source>
</evidence>
<evidence type="ECO:0000259" key="1">
    <source>
        <dbReference type="Pfam" id="PF08937"/>
    </source>
</evidence>
<sequence length="172" mass="19741">MFISHKKENQHIAIELGKYLTEQLDVDIYLDLFDSELREAVSVENDAKIVASVINGLKLSQILLCIISDKTGLSWWIPYEIGMADNAGIKIASIKTKNIDDFPSFLKIKTALNNLTELTEFILKNGKYGSAFYSDQHRNGLLQRITGSLNQYFEQEFYCTLRLEWVIWILSL</sequence>
<accession>A0A923MHY7</accession>
<dbReference type="Pfam" id="PF08937">
    <property type="entry name" value="ThsB_TIR"/>
    <property type="match status" value="1"/>
</dbReference>
<name>A0A923MHY7_9FIRM</name>
<organism evidence="2 3">
    <name type="scientific">Dysosmobacter segnis</name>
    <dbReference type="NCBI Taxonomy" id="2763042"/>
    <lineage>
        <taxon>Bacteria</taxon>
        <taxon>Bacillati</taxon>
        <taxon>Bacillota</taxon>
        <taxon>Clostridia</taxon>
        <taxon>Eubacteriales</taxon>
        <taxon>Oscillospiraceae</taxon>
        <taxon>Dysosmobacter</taxon>
    </lineage>
</organism>
<dbReference type="RefSeq" id="WP_187014320.1">
    <property type="nucleotide sequence ID" value="NZ_JACOQI010000004.1"/>
</dbReference>
<evidence type="ECO:0000313" key="3">
    <source>
        <dbReference type="Proteomes" id="UP000620327"/>
    </source>
</evidence>
<dbReference type="SUPFAM" id="SSF52200">
    <property type="entry name" value="Toll/Interleukin receptor TIR domain"/>
    <property type="match status" value="1"/>
</dbReference>
<dbReference type="Gene3D" id="3.40.50.10140">
    <property type="entry name" value="Toll/interleukin-1 receptor homology (TIR) domain"/>
    <property type="match status" value="1"/>
</dbReference>
<dbReference type="InterPro" id="IPR015032">
    <property type="entry name" value="ThsB__TIR-like_domain"/>
</dbReference>